<dbReference type="AlphaFoldDB" id="A0A9W4TMD7"/>
<sequence length="101" mass="11341">MALSFCCFKSFNAVVACCFCCCKRFCASFACCKASFADVGFSALAAELLKKNKAEEKKKAQLPLKTIFKNRFEEKRGYCVVFFRKPSFYSEINVLPVISLG</sequence>
<evidence type="ECO:0000256" key="1">
    <source>
        <dbReference type="SAM" id="SignalP"/>
    </source>
</evidence>
<feature type="chain" id="PRO_5040990039" description="Secreted protein" evidence="1">
    <location>
        <begin position="31"/>
        <end position="101"/>
    </location>
</feature>
<accession>A0A9W4TMD7</accession>
<name>A0A9W4TMD7_9PROT</name>
<reference evidence="2" key="1">
    <citation type="submission" date="2022-10" db="EMBL/GenBank/DDBJ databases">
        <authorList>
            <person name="Botero Cardona J."/>
        </authorList>
    </citation>
    <scope>NUCLEOTIDE SEQUENCE</scope>
    <source>
        <strain evidence="2">LMG 31819</strain>
        <strain evidence="3">R-53529</strain>
    </source>
</reference>
<evidence type="ECO:0000313" key="2">
    <source>
        <dbReference type="EMBL" id="CAI3923923.1"/>
    </source>
</evidence>
<evidence type="ECO:0000313" key="3">
    <source>
        <dbReference type="EMBL" id="CAI3937031.1"/>
    </source>
</evidence>
<evidence type="ECO:0000313" key="4">
    <source>
        <dbReference type="Proteomes" id="UP001154255"/>
    </source>
</evidence>
<dbReference type="EMBL" id="CAMXCM010000001">
    <property type="protein sequence ID" value="CAI3923923.1"/>
    <property type="molecule type" value="Genomic_DNA"/>
</dbReference>
<dbReference type="EMBL" id="CAMXCS010000001">
    <property type="protein sequence ID" value="CAI3937031.1"/>
    <property type="molecule type" value="Genomic_DNA"/>
</dbReference>
<evidence type="ECO:0000313" key="5">
    <source>
        <dbReference type="Proteomes" id="UP001154259"/>
    </source>
</evidence>
<feature type="signal peptide" evidence="1">
    <location>
        <begin position="1"/>
        <end position="30"/>
    </location>
</feature>
<organism evidence="2 4">
    <name type="scientific">Commensalibacter communis</name>
    <dbReference type="NCBI Taxonomy" id="2972786"/>
    <lineage>
        <taxon>Bacteria</taxon>
        <taxon>Pseudomonadati</taxon>
        <taxon>Pseudomonadota</taxon>
        <taxon>Alphaproteobacteria</taxon>
        <taxon>Acetobacterales</taxon>
        <taxon>Acetobacteraceae</taxon>
    </lineage>
</organism>
<protein>
    <recommendedName>
        <fullName evidence="6">Secreted protein</fullName>
    </recommendedName>
</protein>
<gene>
    <name evidence="3" type="ORF">R53529_LOCUS880</name>
    <name evidence="2" type="ORF">R53530_LOCUS221</name>
</gene>
<dbReference type="RefSeq" id="WP_271789305.1">
    <property type="nucleotide sequence ID" value="NZ_CAMXCJ010000001.1"/>
</dbReference>
<dbReference type="Proteomes" id="UP001154259">
    <property type="component" value="Unassembled WGS sequence"/>
</dbReference>
<dbReference type="Proteomes" id="UP001154255">
    <property type="component" value="Unassembled WGS sequence"/>
</dbReference>
<proteinExistence type="predicted"/>
<evidence type="ECO:0008006" key="6">
    <source>
        <dbReference type="Google" id="ProtNLM"/>
    </source>
</evidence>
<comment type="caution">
    <text evidence="2">The sequence shown here is derived from an EMBL/GenBank/DDBJ whole genome shotgun (WGS) entry which is preliminary data.</text>
</comment>
<keyword evidence="1" id="KW-0732">Signal</keyword>
<keyword evidence="5" id="KW-1185">Reference proteome</keyword>